<dbReference type="EMBL" id="NBII01000010">
    <property type="protein sequence ID" value="PAV15521.1"/>
    <property type="molecule type" value="Genomic_DNA"/>
</dbReference>
<name>A0A286U7G0_9AGAM</name>
<organism evidence="2 3">
    <name type="scientific">Pyrrhoderma noxium</name>
    <dbReference type="NCBI Taxonomy" id="2282107"/>
    <lineage>
        <taxon>Eukaryota</taxon>
        <taxon>Fungi</taxon>
        <taxon>Dikarya</taxon>
        <taxon>Basidiomycota</taxon>
        <taxon>Agaricomycotina</taxon>
        <taxon>Agaricomycetes</taxon>
        <taxon>Hymenochaetales</taxon>
        <taxon>Hymenochaetaceae</taxon>
        <taxon>Pyrrhoderma</taxon>
    </lineage>
</organism>
<evidence type="ECO:0000313" key="2">
    <source>
        <dbReference type="EMBL" id="PAV15521.1"/>
    </source>
</evidence>
<reference evidence="2 3" key="1">
    <citation type="journal article" date="2017" name="Mol. Ecol.">
        <title>Comparative and population genomic landscape of Phellinus noxius: A hypervariable fungus causing root rot in trees.</title>
        <authorList>
            <person name="Chung C.L."/>
            <person name="Lee T.J."/>
            <person name="Akiba M."/>
            <person name="Lee H.H."/>
            <person name="Kuo T.H."/>
            <person name="Liu D."/>
            <person name="Ke H.M."/>
            <person name="Yokoi T."/>
            <person name="Roa M.B."/>
            <person name="Lu M.J."/>
            <person name="Chang Y.Y."/>
            <person name="Ann P.J."/>
            <person name="Tsai J.N."/>
            <person name="Chen C.Y."/>
            <person name="Tzean S.S."/>
            <person name="Ota Y."/>
            <person name="Hattori T."/>
            <person name="Sahashi N."/>
            <person name="Liou R.F."/>
            <person name="Kikuchi T."/>
            <person name="Tsai I.J."/>
        </authorList>
    </citation>
    <scope>NUCLEOTIDE SEQUENCE [LARGE SCALE GENOMIC DNA]</scope>
    <source>
        <strain evidence="2 3">FFPRI411160</strain>
    </source>
</reference>
<feature type="compositionally biased region" description="Low complexity" evidence="1">
    <location>
        <begin position="49"/>
        <end position="66"/>
    </location>
</feature>
<evidence type="ECO:0000313" key="3">
    <source>
        <dbReference type="Proteomes" id="UP000217199"/>
    </source>
</evidence>
<protein>
    <submittedName>
        <fullName evidence="2">Uncharacterized protein</fullName>
    </submittedName>
</protein>
<keyword evidence="3" id="KW-1185">Reference proteome</keyword>
<feature type="region of interest" description="Disordered" evidence="1">
    <location>
        <begin position="34"/>
        <end position="73"/>
    </location>
</feature>
<dbReference type="AlphaFoldDB" id="A0A286U7G0"/>
<accession>A0A286U7G0</accession>
<dbReference type="InParanoid" id="A0A286U7G0"/>
<gene>
    <name evidence="2" type="ORF">PNOK_0928500</name>
</gene>
<comment type="caution">
    <text evidence="2">The sequence shown here is derived from an EMBL/GenBank/DDBJ whole genome shotgun (WGS) entry which is preliminary data.</text>
</comment>
<dbReference type="Proteomes" id="UP000217199">
    <property type="component" value="Unassembled WGS sequence"/>
</dbReference>
<proteinExistence type="predicted"/>
<sequence length="73" mass="7870">MLPTRLNRAALLSKPQLLDLLAFVSLKTLSHTTSLPAPGTRVRHKSVRSKGSSFSPPSLSALSHSFNISKSTQ</sequence>
<evidence type="ECO:0000256" key="1">
    <source>
        <dbReference type="SAM" id="MobiDB-lite"/>
    </source>
</evidence>